<dbReference type="Gene3D" id="1.25.40.90">
    <property type="match status" value="1"/>
</dbReference>
<dbReference type="PANTHER" id="PTHR12276:SF45">
    <property type="entry name" value="CLATHRIN INTERACTOR 1"/>
    <property type="match status" value="1"/>
</dbReference>
<evidence type="ECO:0000259" key="1">
    <source>
        <dbReference type="Pfam" id="PF01417"/>
    </source>
</evidence>
<dbReference type="SUPFAM" id="SSF48464">
    <property type="entry name" value="ENTH/VHS domain"/>
    <property type="match status" value="1"/>
</dbReference>
<dbReference type="InterPro" id="IPR013809">
    <property type="entry name" value="ENTH"/>
</dbReference>
<dbReference type="EMBL" id="CAJNOK010009211">
    <property type="protein sequence ID" value="CAF1083901.1"/>
    <property type="molecule type" value="Genomic_DNA"/>
</dbReference>
<evidence type="ECO:0000313" key="2">
    <source>
        <dbReference type="EMBL" id="CAF1083901.1"/>
    </source>
</evidence>
<dbReference type="GO" id="GO:0005886">
    <property type="term" value="C:plasma membrane"/>
    <property type="evidence" value="ECO:0007669"/>
    <property type="project" value="TreeGrafter"/>
</dbReference>
<evidence type="ECO:0000313" key="3">
    <source>
        <dbReference type="EMBL" id="CAF3846530.1"/>
    </source>
</evidence>
<feature type="domain" description="ENTH" evidence="1">
    <location>
        <begin position="45"/>
        <end position="84"/>
    </location>
</feature>
<dbReference type="PANTHER" id="PTHR12276">
    <property type="entry name" value="EPSIN/ENT-RELATED"/>
    <property type="match status" value="1"/>
</dbReference>
<dbReference type="AlphaFoldDB" id="A0A8S2DY32"/>
<dbReference type="Proteomes" id="UP000682733">
    <property type="component" value="Unassembled WGS sequence"/>
</dbReference>
<dbReference type="EMBL" id="CAJOBA010009228">
    <property type="protein sequence ID" value="CAF3846530.1"/>
    <property type="molecule type" value="Genomic_DNA"/>
</dbReference>
<dbReference type="Proteomes" id="UP000677228">
    <property type="component" value="Unassembled WGS sequence"/>
</dbReference>
<dbReference type="GO" id="GO:0005768">
    <property type="term" value="C:endosome"/>
    <property type="evidence" value="ECO:0007669"/>
    <property type="project" value="TreeGrafter"/>
</dbReference>
<dbReference type="GO" id="GO:0005543">
    <property type="term" value="F:phospholipid binding"/>
    <property type="evidence" value="ECO:0007669"/>
    <property type="project" value="TreeGrafter"/>
</dbReference>
<organism evidence="2 4">
    <name type="scientific">Didymodactylos carnosus</name>
    <dbReference type="NCBI Taxonomy" id="1234261"/>
    <lineage>
        <taxon>Eukaryota</taxon>
        <taxon>Metazoa</taxon>
        <taxon>Spiralia</taxon>
        <taxon>Gnathifera</taxon>
        <taxon>Rotifera</taxon>
        <taxon>Eurotatoria</taxon>
        <taxon>Bdelloidea</taxon>
        <taxon>Philodinida</taxon>
        <taxon>Philodinidae</taxon>
        <taxon>Didymodactylos</taxon>
    </lineage>
</organism>
<reference evidence="2" key="1">
    <citation type="submission" date="2021-02" db="EMBL/GenBank/DDBJ databases">
        <authorList>
            <person name="Nowell W R."/>
        </authorList>
    </citation>
    <scope>NUCLEOTIDE SEQUENCE</scope>
</reference>
<evidence type="ECO:0000313" key="4">
    <source>
        <dbReference type="Proteomes" id="UP000677228"/>
    </source>
</evidence>
<dbReference type="Pfam" id="PF01417">
    <property type="entry name" value="ENTH"/>
    <property type="match status" value="1"/>
</dbReference>
<protein>
    <recommendedName>
        <fullName evidence="1">ENTH domain-containing protein</fullName>
    </recommendedName>
</protein>
<proteinExistence type="predicted"/>
<comment type="caution">
    <text evidence="2">The sequence shown here is derived from an EMBL/GenBank/DDBJ whole genome shotgun (WGS) entry which is preliminary data.</text>
</comment>
<accession>A0A8S2DY32</accession>
<dbReference type="InterPro" id="IPR008942">
    <property type="entry name" value="ENTH_VHS"/>
</dbReference>
<gene>
    <name evidence="2" type="ORF">OVA965_LOCUS18498</name>
    <name evidence="3" type="ORF">TMI583_LOCUS18510</name>
</gene>
<dbReference type="GO" id="GO:0030276">
    <property type="term" value="F:clathrin binding"/>
    <property type="evidence" value="ECO:0007669"/>
    <property type="project" value="TreeGrafter"/>
</dbReference>
<sequence>MHSKTTARAASYLGPKQEPMLVVLDCRALQWPILYRTTCVGLALHDYHLKSLESFSYSDEQDQGINIRHKVKDIIELVQDDDHLRDERNHSRIVMVCIVLDVRPDK</sequence>
<dbReference type="GO" id="GO:0030125">
    <property type="term" value="C:clathrin vesicle coat"/>
    <property type="evidence" value="ECO:0007669"/>
    <property type="project" value="TreeGrafter"/>
</dbReference>
<dbReference type="GO" id="GO:0006897">
    <property type="term" value="P:endocytosis"/>
    <property type="evidence" value="ECO:0007669"/>
    <property type="project" value="TreeGrafter"/>
</dbReference>
<name>A0A8S2DY32_9BILA</name>